<feature type="chain" id="PRO_5004662235" description="Lipoprotein" evidence="1">
    <location>
        <begin position="23"/>
        <end position="152"/>
    </location>
</feature>
<evidence type="ECO:0000256" key="1">
    <source>
        <dbReference type="SAM" id="SignalP"/>
    </source>
</evidence>
<dbReference type="STRING" id="1367477.N288_08555"/>
<dbReference type="PATRIC" id="fig|1367477.3.peg.1640"/>
<dbReference type="EMBL" id="CP006643">
    <property type="protein sequence ID" value="AGX03634.1"/>
    <property type="molecule type" value="Genomic_DNA"/>
</dbReference>
<dbReference type="Proteomes" id="UP000017805">
    <property type="component" value="Chromosome"/>
</dbReference>
<keyword evidence="1" id="KW-0732">Signal</keyword>
<dbReference type="HOGENOM" id="CLU_1709597_0_0_9"/>
<evidence type="ECO:0000313" key="2">
    <source>
        <dbReference type="EMBL" id="AGX03634.1"/>
    </source>
</evidence>
<evidence type="ECO:0008006" key="4">
    <source>
        <dbReference type="Google" id="ProtNLM"/>
    </source>
</evidence>
<organism evidence="2 3">
    <name type="scientific">Bacillus infantis NRRL B-14911</name>
    <dbReference type="NCBI Taxonomy" id="1367477"/>
    <lineage>
        <taxon>Bacteria</taxon>
        <taxon>Bacillati</taxon>
        <taxon>Bacillota</taxon>
        <taxon>Bacilli</taxon>
        <taxon>Bacillales</taxon>
        <taxon>Bacillaceae</taxon>
        <taxon>Bacillus</taxon>
    </lineage>
</organism>
<dbReference type="RefSeq" id="WP_022543654.1">
    <property type="nucleotide sequence ID" value="NC_022524.1"/>
</dbReference>
<accession>U5L713</accession>
<proteinExistence type="predicted"/>
<protein>
    <recommendedName>
        <fullName evidence="4">Lipoprotein</fullName>
    </recommendedName>
</protein>
<dbReference type="AlphaFoldDB" id="U5L713"/>
<name>U5L713_9BACI</name>
<sequence>MKLLMPLLFLLSAAILPGCMPADDKAIVNKHAEAYLTNQNELQFRFKLNSQILSGEELFKVKVLIHNQKLAKALGTKEIIYGAESVYDGEYMEAEENGEEKMVYMEPIPLKQDLLSSDIERMVSMDQAVSVEVYNDQKVIAEAYLTNFSTQF</sequence>
<gene>
    <name evidence="2" type="ORF">N288_08555</name>
</gene>
<feature type="signal peptide" evidence="1">
    <location>
        <begin position="1"/>
        <end position="22"/>
    </location>
</feature>
<keyword evidence="3" id="KW-1185">Reference proteome</keyword>
<evidence type="ECO:0000313" key="3">
    <source>
        <dbReference type="Proteomes" id="UP000017805"/>
    </source>
</evidence>
<reference evidence="2 3" key="1">
    <citation type="submission" date="2013-07" db="EMBL/GenBank/DDBJ databases">
        <title>Complete genome sequence of Bacillus infantis NRRL B-14911 that has potential to induce cardiac disease by antigenic mimicry.</title>
        <authorList>
            <person name="Massilamany C."/>
            <person name="Smith T.P.L."/>
            <person name="Loy J.D."/>
            <person name="Barletta R."/>
            <person name="Reddy J."/>
        </authorList>
    </citation>
    <scope>NUCLEOTIDE SEQUENCE [LARGE SCALE GENOMIC DNA]</scope>
    <source>
        <strain evidence="2 3">NRRL B-14911</strain>
    </source>
</reference>
<dbReference type="KEGG" id="bif:N288_08555"/>